<evidence type="ECO:0000313" key="2">
    <source>
        <dbReference type="Proteomes" id="UP000321250"/>
    </source>
</evidence>
<dbReference type="EMBL" id="VOQR01000001">
    <property type="protein sequence ID" value="TXC70754.1"/>
    <property type="molecule type" value="Genomic_DNA"/>
</dbReference>
<dbReference type="AlphaFoldDB" id="A0A5C6UDN0"/>
<proteinExistence type="predicted"/>
<comment type="caution">
    <text evidence="1">The sequence shown here is derived from an EMBL/GenBank/DDBJ whole genome shotgun (WGS) entry which is preliminary data.</text>
</comment>
<evidence type="ECO:0000313" key="1">
    <source>
        <dbReference type="EMBL" id="TXC70754.1"/>
    </source>
</evidence>
<dbReference type="OrthoDB" id="117664at2"/>
<reference evidence="1 2" key="1">
    <citation type="journal article" date="2013" name="Antonie Van Leeuwenhoek">
        <title>Sphingomonas ginsenosidivorax sp. nov., with the ability to transform ginsenosides.</title>
        <authorList>
            <person name="Jin X.F."/>
            <person name="Kim J.K."/>
            <person name="Liu Q.M."/>
            <person name="Kang M.S."/>
            <person name="He D."/>
            <person name="Jin F.X."/>
            <person name="Kim S.C."/>
            <person name="Im W.T."/>
        </authorList>
    </citation>
    <scope>NUCLEOTIDE SEQUENCE [LARGE SCALE GENOMIC DNA]</scope>
    <source>
        <strain evidence="1 2">KHI67</strain>
    </source>
</reference>
<accession>A0A5C6UDN0</accession>
<name>A0A5C6UDN0_9SPHN</name>
<dbReference type="Proteomes" id="UP000321250">
    <property type="component" value="Unassembled WGS sequence"/>
</dbReference>
<protein>
    <submittedName>
        <fullName evidence="1">Uncharacterized protein</fullName>
    </submittedName>
</protein>
<gene>
    <name evidence="1" type="ORF">FSB78_07235</name>
</gene>
<sequence>MTMPDVAAADDARPLVVPAVLAAGALVPAHTEIVFRLDEEIASNRAVVGQSIPVSVIRDVVVDGVVLIPRGSAGHGVVTARTGKGAFGKSGKLDIELRSVDVAGTSVPVTGRYHAAGDGRTGATLGTILVGGVIAGAFVTGRHAVFAEGREFTAFTADAIRVRIPPARTIVPQRFAAVAPNAPVPFVTPERPTPVMTASATEMTGTGRYDTLVRFQRALSQAQPTRSGNVRQGWTISD</sequence>
<dbReference type="RefSeq" id="WP_147081363.1">
    <property type="nucleotide sequence ID" value="NZ_VOQR01000001.1"/>
</dbReference>
<keyword evidence="2" id="KW-1185">Reference proteome</keyword>
<organism evidence="1 2">
    <name type="scientific">Sphingomonas ginsenosidivorax</name>
    <dbReference type="NCBI Taxonomy" id="862135"/>
    <lineage>
        <taxon>Bacteria</taxon>
        <taxon>Pseudomonadati</taxon>
        <taxon>Pseudomonadota</taxon>
        <taxon>Alphaproteobacteria</taxon>
        <taxon>Sphingomonadales</taxon>
        <taxon>Sphingomonadaceae</taxon>
        <taxon>Sphingomonas</taxon>
    </lineage>
</organism>